<keyword evidence="4" id="KW-0408">Iron</keyword>
<dbReference type="GO" id="GO:0051539">
    <property type="term" value="F:4 iron, 4 sulfur cluster binding"/>
    <property type="evidence" value="ECO:0007669"/>
    <property type="project" value="UniProtKB-KW"/>
</dbReference>
<dbReference type="SUPFAM" id="SSF48371">
    <property type="entry name" value="ARM repeat"/>
    <property type="match status" value="1"/>
</dbReference>
<dbReference type="AlphaFoldDB" id="A0A844C0R2"/>
<dbReference type="NCBIfam" id="TIGR00276">
    <property type="entry name" value="tRNA epoxyqueuosine(34) reductase QueG"/>
    <property type="match status" value="1"/>
</dbReference>
<evidence type="ECO:0000256" key="3">
    <source>
        <dbReference type="ARBA" id="ARBA00023002"/>
    </source>
</evidence>
<dbReference type="Pfam" id="PF08331">
    <property type="entry name" value="QueG_DUF1730"/>
    <property type="match status" value="1"/>
</dbReference>
<feature type="domain" description="DUF1730" evidence="6">
    <location>
        <begin position="56"/>
        <end position="134"/>
    </location>
</feature>
<dbReference type="Pfam" id="PF13484">
    <property type="entry name" value="Fer4_16"/>
    <property type="match status" value="1"/>
</dbReference>
<dbReference type="PROSITE" id="PS00198">
    <property type="entry name" value="4FE4S_FER_1"/>
    <property type="match status" value="1"/>
</dbReference>
<dbReference type="Proteomes" id="UP000440066">
    <property type="component" value="Unassembled WGS sequence"/>
</dbReference>
<dbReference type="EMBL" id="WJQT01000003">
    <property type="protein sequence ID" value="MRJ46732.1"/>
    <property type="molecule type" value="Genomic_DNA"/>
</dbReference>
<evidence type="ECO:0000256" key="4">
    <source>
        <dbReference type="ARBA" id="ARBA00023004"/>
    </source>
</evidence>
<dbReference type="EC" id="1.17.99.6" evidence="7"/>
<dbReference type="InterPro" id="IPR016024">
    <property type="entry name" value="ARM-type_fold"/>
</dbReference>
<name>A0A844C0R2_9LACT</name>
<dbReference type="InterPro" id="IPR013542">
    <property type="entry name" value="QueG_DUF1730"/>
</dbReference>
<reference evidence="7 8" key="1">
    <citation type="submission" date="2019-11" db="EMBL/GenBank/DDBJ databases">
        <title>Characterisation of Fundicoccus ignavus gen. nov. sp. nov., a novel genus of the family Aerococcaceae from bulk tank milk.</title>
        <authorList>
            <person name="Siebert A."/>
            <person name="Huptas C."/>
            <person name="Wenning M."/>
            <person name="Scherer S."/>
            <person name="Doll E.V."/>
        </authorList>
    </citation>
    <scope>NUCLEOTIDE SEQUENCE [LARGE SCALE GENOMIC DNA]</scope>
    <source>
        <strain evidence="7 8">DSM 109652</strain>
    </source>
</reference>
<dbReference type="RefSeq" id="WP_153831818.1">
    <property type="nucleotide sequence ID" value="NZ_WJQT01000003.1"/>
</dbReference>
<comment type="caution">
    <text evidence="7">The sequence shown here is derived from an EMBL/GenBank/DDBJ whole genome shotgun (WGS) entry which is preliminary data.</text>
</comment>
<evidence type="ECO:0000313" key="7">
    <source>
        <dbReference type="EMBL" id="MRJ46732.1"/>
    </source>
</evidence>
<keyword evidence="2" id="KW-0479">Metal-binding</keyword>
<dbReference type="InterPro" id="IPR004453">
    <property type="entry name" value="QueG"/>
</dbReference>
<evidence type="ECO:0000259" key="6">
    <source>
        <dbReference type="Pfam" id="PF08331"/>
    </source>
</evidence>
<protein>
    <submittedName>
        <fullName evidence="7">tRNA epoxyqueuosine(34) reductase QueG</fullName>
        <ecNumber evidence="7">1.17.99.6</ecNumber>
    </submittedName>
</protein>
<evidence type="ECO:0000256" key="1">
    <source>
        <dbReference type="ARBA" id="ARBA00022485"/>
    </source>
</evidence>
<dbReference type="Pfam" id="PF13646">
    <property type="entry name" value="HEAT_2"/>
    <property type="match status" value="1"/>
</dbReference>
<keyword evidence="5" id="KW-0411">Iron-sulfur</keyword>
<dbReference type="Gene3D" id="1.25.10.10">
    <property type="entry name" value="Leucine-rich Repeat Variant"/>
    <property type="match status" value="1"/>
</dbReference>
<dbReference type="GO" id="GO:0008616">
    <property type="term" value="P:tRNA queuosine(34) biosynthetic process"/>
    <property type="evidence" value="ECO:0007669"/>
    <property type="project" value="InterPro"/>
</dbReference>
<evidence type="ECO:0000313" key="8">
    <source>
        <dbReference type="Proteomes" id="UP000440066"/>
    </source>
</evidence>
<organism evidence="7 8">
    <name type="scientific">Fundicoccus ignavus</name>
    <dbReference type="NCBI Taxonomy" id="2664442"/>
    <lineage>
        <taxon>Bacteria</taxon>
        <taxon>Bacillati</taxon>
        <taxon>Bacillota</taxon>
        <taxon>Bacilli</taxon>
        <taxon>Lactobacillales</taxon>
        <taxon>Aerococcaceae</taxon>
        <taxon>Fundicoccus</taxon>
    </lineage>
</organism>
<gene>
    <name evidence="7" type="primary">queG</name>
    <name evidence="7" type="ORF">GF867_04000</name>
</gene>
<sequence>MSQTLKEKIKLAAKEIGIDKIGFTTAEPFDHLKESLEEQQAAGHSTGFEHRVLEERLFPEKIFDRPKSIISIALAYPSKLNNPFPQDKENRRGSFARASWGIDYHDILRDRMNKLIDFIKEEASTATFKPMVDTGELIDVATAERAGLGFIGRNGLLITKEFGSYVYLGEIITDLEFEPDERVPFGCGDCMRCITACPPSALLGDGRINGRVCLSYQTQTKGYMEEKYRRQITHVIYGCDICQLVCPYNQGIDSHIHPEMEPTPEEVQPALKPLLTISNKDFKEQFGHMAGSWRGKKPLQRNAIIALANYRDQTALPQLIEVMEEDPRPMIRGTAAWAIGQIQRYKNEALIECVADQLAKETDPETVEEMTKALETLRAKRLPRSMR</sequence>
<dbReference type="InterPro" id="IPR011989">
    <property type="entry name" value="ARM-like"/>
</dbReference>
<evidence type="ECO:0000256" key="5">
    <source>
        <dbReference type="ARBA" id="ARBA00023014"/>
    </source>
</evidence>
<proteinExistence type="predicted"/>
<dbReference type="PANTHER" id="PTHR30002:SF4">
    <property type="entry name" value="EPOXYQUEUOSINE REDUCTASE"/>
    <property type="match status" value="1"/>
</dbReference>
<keyword evidence="3 7" id="KW-0560">Oxidoreductase</keyword>
<dbReference type="GO" id="GO:0052693">
    <property type="term" value="F:epoxyqueuosine reductase activity"/>
    <property type="evidence" value="ECO:0007669"/>
    <property type="project" value="UniProtKB-EC"/>
</dbReference>
<dbReference type="GO" id="GO:0046872">
    <property type="term" value="F:metal ion binding"/>
    <property type="evidence" value="ECO:0007669"/>
    <property type="project" value="UniProtKB-KW"/>
</dbReference>
<dbReference type="InterPro" id="IPR004155">
    <property type="entry name" value="PBS_lyase_HEAT"/>
</dbReference>
<keyword evidence="1" id="KW-0004">4Fe-4S</keyword>
<dbReference type="PANTHER" id="PTHR30002">
    <property type="entry name" value="EPOXYQUEUOSINE REDUCTASE"/>
    <property type="match status" value="1"/>
</dbReference>
<evidence type="ECO:0000256" key="2">
    <source>
        <dbReference type="ARBA" id="ARBA00022723"/>
    </source>
</evidence>
<dbReference type="SUPFAM" id="SSF46548">
    <property type="entry name" value="alpha-helical ferredoxin"/>
    <property type="match status" value="1"/>
</dbReference>
<dbReference type="SMART" id="SM00567">
    <property type="entry name" value="EZ_HEAT"/>
    <property type="match status" value="2"/>
</dbReference>
<dbReference type="InterPro" id="IPR017900">
    <property type="entry name" value="4Fe4S_Fe_S_CS"/>
</dbReference>
<accession>A0A844C0R2</accession>